<name>A0A4D9DNV4_9SAUR</name>
<gene>
    <name evidence="3" type="ORF">DR999_PMT20053</name>
</gene>
<evidence type="ECO:0000259" key="2">
    <source>
        <dbReference type="PROSITE" id="PS50805"/>
    </source>
</evidence>
<dbReference type="GO" id="GO:0006355">
    <property type="term" value="P:regulation of DNA-templated transcription"/>
    <property type="evidence" value="ECO:0007669"/>
    <property type="project" value="InterPro"/>
</dbReference>
<dbReference type="EMBL" id="QXTE01000434">
    <property type="protein sequence ID" value="TFJ98037.1"/>
    <property type="molecule type" value="Genomic_DNA"/>
</dbReference>
<reference evidence="3 4" key="1">
    <citation type="submission" date="2019-04" db="EMBL/GenBank/DDBJ databases">
        <title>Draft genome of the big-headed turtle Platysternon megacephalum.</title>
        <authorList>
            <person name="Gong S."/>
        </authorList>
    </citation>
    <scope>NUCLEOTIDE SEQUENCE [LARGE SCALE GENOMIC DNA]</scope>
    <source>
        <strain evidence="3">DO16091913</strain>
        <tissue evidence="3">Muscle</tissue>
    </source>
</reference>
<protein>
    <submittedName>
        <fullName evidence="3">Zinc finger protein 135-like protein</fullName>
    </submittedName>
</protein>
<dbReference type="OrthoDB" id="6077919at2759"/>
<evidence type="ECO:0000313" key="3">
    <source>
        <dbReference type="EMBL" id="TFJ98037.1"/>
    </source>
</evidence>
<accession>A0A4D9DNV4</accession>
<evidence type="ECO:0000313" key="4">
    <source>
        <dbReference type="Proteomes" id="UP000297703"/>
    </source>
</evidence>
<feature type="compositionally biased region" description="Polar residues" evidence="1">
    <location>
        <begin position="115"/>
        <end position="133"/>
    </location>
</feature>
<feature type="region of interest" description="Disordered" evidence="1">
    <location>
        <begin position="93"/>
        <end position="133"/>
    </location>
</feature>
<sequence>MARGLNDAWGDVRPRRFLIPKPDVISRLERGEEPWVSDPQGSEERGSLGGACIGFPVSKPDVISPLKGEGEPWIPDLHGSEEESLQGACAAGEGPAWENAQPQRPQQVELRRTPSVKSEGNASWTPTQREPHLTSSIKCEGGREQEDVCWSHQCQHLPLHLLFESQVGMSNATLRRTSSVLGVCSYVPSQTRPQPGVETYSAYLALRRAARGAIVLCTQEGTRQGKLGSSPLRALNPVMKAAQPRLQRDRAAVPPRGHSSAQPKHCEYPLVPA</sequence>
<comment type="caution">
    <text evidence="3">The sequence shown here is derived from an EMBL/GenBank/DDBJ whole genome shotgun (WGS) entry which is preliminary data.</text>
</comment>
<dbReference type="Proteomes" id="UP000297703">
    <property type="component" value="Unassembled WGS sequence"/>
</dbReference>
<feature type="region of interest" description="Disordered" evidence="1">
    <location>
        <begin position="249"/>
        <end position="273"/>
    </location>
</feature>
<evidence type="ECO:0000256" key="1">
    <source>
        <dbReference type="SAM" id="MobiDB-lite"/>
    </source>
</evidence>
<feature type="region of interest" description="Disordered" evidence="1">
    <location>
        <begin position="28"/>
        <end position="53"/>
    </location>
</feature>
<organism evidence="3 4">
    <name type="scientific">Platysternon megacephalum</name>
    <name type="common">big-headed turtle</name>
    <dbReference type="NCBI Taxonomy" id="55544"/>
    <lineage>
        <taxon>Eukaryota</taxon>
        <taxon>Metazoa</taxon>
        <taxon>Chordata</taxon>
        <taxon>Craniata</taxon>
        <taxon>Vertebrata</taxon>
        <taxon>Euteleostomi</taxon>
        <taxon>Archelosauria</taxon>
        <taxon>Testudinata</taxon>
        <taxon>Testudines</taxon>
        <taxon>Cryptodira</taxon>
        <taxon>Durocryptodira</taxon>
        <taxon>Testudinoidea</taxon>
        <taxon>Platysternidae</taxon>
        <taxon>Platysternon</taxon>
    </lineage>
</organism>
<dbReference type="PROSITE" id="PS50805">
    <property type="entry name" value="KRAB"/>
    <property type="match status" value="1"/>
</dbReference>
<dbReference type="AlphaFoldDB" id="A0A4D9DNV4"/>
<dbReference type="InterPro" id="IPR001909">
    <property type="entry name" value="KRAB"/>
</dbReference>
<proteinExistence type="predicted"/>
<keyword evidence="4" id="KW-1185">Reference proteome</keyword>
<reference evidence="3 4" key="2">
    <citation type="submission" date="2019-04" db="EMBL/GenBank/DDBJ databases">
        <title>The genome sequence of big-headed turtle.</title>
        <authorList>
            <person name="Gong S."/>
        </authorList>
    </citation>
    <scope>NUCLEOTIDE SEQUENCE [LARGE SCALE GENOMIC DNA]</scope>
    <source>
        <strain evidence="3">DO16091913</strain>
        <tissue evidence="3">Muscle</tissue>
    </source>
</reference>
<feature type="domain" description="KRAB" evidence="2">
    <location>
        <begin position="1"/>
        <end position="47"/>
    </location>
</feature>